<evidence type="ECO:0000313" key="6">
    <source>
        <dbReference type="EMBL" id="NYD37553.1"/>
    </source>
</evidence>
<dbReference type="InterPro" id="IPR050707">
    <property type="entry name" value="HTH_MetabolicPath_Reg"/>
</dbReference>
<dbReference type="EMBL" id="JACCBN010000001">
    <property type="protein sequence ID" value="NYD37553.1"/>
    <property type="molecule type" value="Genomic_DNA"/>
</dbReference>
<organism evidence="6 7">
    <name type="scientific">Actinomycetospora corticicola</name>
    <dbReference type="NCBI Taxonomy" id="663602"/>
    <lineage>
        <taxon>Bacteria</taxon>
        <taxon>Bacillati</taxon>
        <taxon>Actinomycetota</taxon>
        <taxon>Actinomycetes</taxon>
        <taxon>Pseudonocardiales</taxon>
        <taxon>Pseudonocardiaceae</taxon>
        <taxon>Actinomycetospora</taxon>
    </lineage>
</organism>
<dbReference type="GO" id="GO:0003677">
    <property type="term" value="F:DNA binding"/>
    <property type="evidence" value="ECO:0007669"/>
    <property type="project" value="UniProtKB-KW"/>
</dbReference>
<evidence type="ECO:0000259" key="4">
    <source>
        <dbReference type="PROSITE" id="PS51077"/>
    </source>
</evidence>
<dbReference type="PANTHER" id="PTHR30136:SF8">
    <property type="entry name" value="TRANSCRIPTIONAL REGULATORY PROTEIN"/>
    <property type="match status" value="1"/>
</dbReference>
<dbReference type="SUPFAM" id="SSF55781">
    <property type="entry name" value="GAF domain-like"/>
    <property type="match status" value="1"/>
</dbReference>
<evidence type="ECO:0000256" key="2">
    <source>
        <dbReference type="ARBA" id="ARBA00023125"/>
    </source>
</evidence>
<feature type="domain" description="HTH iclR-type" evidence="4">
    <location>
        <begin position="7"/>
        <end position="69"/>
    </location>
</feature>
<dbReference type="Proteomes" id="UP000535890">
    <property type="component" value="Unassembled WGS sequence"/>
</dbReference>
<dbReference type="PANTHER" id="PTHR30136">
    <property type="entry name" value="HELIX-TURN-HELIX TRANSCRIPTIONAL REGULATOR, ICLR FAMILY"/>
    <property type="match status" value="1"/>
</dbReference>
<evidence type="ECO:0000313" key="7">
    <source>
        <dbReference type="Proteomes" id="UP000535890"/>
    </source>
</evidence>
<evidence type="ECO:0000259" key="5">
    <source>
        <dbReference type="PROSITE" id="PS51078"/>
    </source>
</evidence>
<dbReference type="Pfam" id="PF09339">
    <property type="entry name" value="HTH_IclR"/>
    <property type="match status" value="1"/>
</dbReference>
<proteinExistence type="predicted"/>
<dbReference type="SUPFAM" id="SSF46785">
    <property type="entry name" value="Winged helix' DNA-binding domain"/>
    <property type="match status" value="1"/>
</dbReference>
<dbReference type="AlphaFoldDB" id="A0A7Y9J6S1"/>
<dbReference type="PROSITE" id="PS51077">
    <property type="entry name" value="HTH_ICLR"/>
    <property type="match status" value="1"/>
</dbReference>
<name>A0A7Y9J6S1_9PSEU</name>
<reference evidence="6 7" key="1">
    <citation type="submission" date="2020-07" db="EMBL/GenBank/DDBJ databases">
        <title>Sequencing the genomes of 1000 actinobacteria strains.</title>
        <authorList>
            <person name="Klenk H.-P."/>
        </authorList>
    </citation>
    <scope>NUCLEOTIDE SEQUENCE [LARGE SCALE GENOMIC DNA]</scope>
    <source>
        <strain evidence="6 7">DSM 45772</strain>
    </source>
</reference>
<dbReference type="GO" id="GO:0045892">
    <property type="term" value="P:negative regulation of DNA-templated transcription"/>
    <property type="evidence" value="ECO:0007669"/>
    <property type="project" value="TreeGrafter"/>
</dbReference>
<evidence type="ECO:0000256" key="1">
    <source>
        <dbReference type="ARBA" id="ARBA00023015"/>
    </source>
</evidence>
<keyword evidence="7" id="KW-1185">Reference proteome</keyword>
<keyword evidence="3" id="KW-0804">Transcription</keyword>
<dbReference type="InterPro" id="IPR029016">
    <property type="entry name" value="GAF-like_dom_sf"/>
</dbReference>
<dbReference type="PROSITE" id="PS51078">
    <property type="entry name" value="ICLR_ED"/>
    <property type="match status" value="1"/>
</dbReference>
<dbReference type="Pfam" id="PF01614">
    <property type="entry name" value="IclR_C"/>
    <property type="match status" value="1"/>
</dbReference>
<dbReference type="Gene3D" id="3.30.450.40">
    <property type="match status" value="1"/>
</dbReference>
<protein>
    <submittedName>
        <fullName evidence="6">DNA-binding IclR family transcriptional regulator</fullName>
    </submittedName>
</protein>
<feature type="domain" description="IclR-ED" evidence="5">
    <location>
        <begin position="70"/>
        <end position="243"/>
    </location>
</feature>
<dbReference type="InterPro" id="IPR014757">
    <property type="entry name" value="Tscrpt_reg_IclR_C"/>
</dbReference>
<keyword evidence="2 6" id="KW-0238">DNA-binding</keyword>
<dbReference type="SMART" id="SM00346">
    <property type="entry name" value="HTH_ICLR"/>
    <property type="match status" value="1"/>
</dbReference>
<evidence type="ECO:0000256" key="3">
    <source>
        <dbReference type="ARBA" id="ARBA00023163"/>
    </source>
</evidence>
<gene>
    <name evidence="6" type="ORF">BJ983_003655</name>
</gene>
<dbReference type="RefSeq" id="WP_343054242.1">
    <property type="nucleotide sequence ID" value="NZ_BAABHP010000025.1"/>
</dbReference>
<sequence length="249" mass="26423">MQEPAEIQSVSRAAQVLGLFGPLTPEITAAEAAERLGLNRTTAYRYCTSLVAAGLLERGVEAGSFVPGALLLQVGAFALGRRKVVDLAPPFLRGLSSRTNLTAVLSLWGSSGAVVTRVEEDSTRAALVTVRVGTQLSFDSAQAKVFLAYHHDQLSVTRLMTNVPETQRRELERVLERVRVRGFAANEDLDGIVAVGAPVFDEHGVCAAVAAVGTERSASTAEDSSTVRSVLETARALSKELGAEYPATD</sequence>
<dbReference type="Gene3D" id="1.10.10.10">
    <property type="entry name" value="Winged helix-like DNA-binding domain superfamily/Winged helix DNA-binding domain"/>
    <property type="match status" value="1"/>
</dbReference>
<comment type="caution">
    <text evidence="6">The sequence shown here is derived from an EMBL/GenBank/DDBJ whole genome shotgun (WGS) entry which is preliminary data.</text>
</comment>
<accession>A0A7Y9J6S1</accession>
<dbReference type="InterPro" id="IPR036388">
    <property type="entry name" value="WH-like_DNA-bd_sf"/>
</dbReference>
<dbReference type="InterPro" id="IPR036390">
    <property type="entry name" value="WH_DNA-bd_sf"/>
</dbReference>
<dbReference type="GO" id="GO:0003700">
    <property type="term" value="F:DNA-binding transcription factor activity"/>
    <property type="evidence" value="ECO:0007669"/>
    <property type="project" value="TreeGrafter"/>
</dbReference>
<dbReference type="InterPro" id="IPR005471">
    <property type="entry name" value="Tscrpt_reg_IclR_N"/>
</dbReference>
<keyword evidence="1" id="KW-0805">Transcription regulation</keyword>